<dbReference type="Proteomes" id="UP001227268">
    <property type="component" value="Unassembled WGS sequence"/>
</dbReference>
<proteinExistence type="predicted"/>
<sequence>MLLQDDTFSDHSSFDDYISVSPSLPAVAAMDSSNATQQFAQYPSQISGEVVEGMNKTVEELPNNLYNLPVPPQGQSILQYSLPSAFEGLSHSDFSNGATLIEMPPQQPFPYNTSMGYQAQKIPVFFDAFGRPQQQQHSGVYFQNQYCFDAPNHTYQGESINMLSGQSMSSAPNQIIPTQPQSFNARFRAGMFDQNLQLSVSAPARMPMYAEQYPQMMAMPTPQTLDISSHPGFLRVNSAAPLSTNLEPASGPQRSNSARPILQTAPLRRRPSSLKDESFSSQPLAVKPKSTGVAFPAYVDRVQIPNEWKEIYASDKELPTGFSRPPYDYAGLIGRVLLDGADVAKRMTVAELFYALINKYPFYMANPRLLYNGLRHNLTGCEALIKADRQWGDQASSRYWTIKPGSESCFRTGYFVKDSKKSGRSRKMVPFIEASAAHTLPIVSAPTTTSFQPTQKAQSASARRPSGKKGRTVSGVCIGSNALALTGLEAFNGSPRRPLSSKTNVSNRKSKGASLSATIDVEEYSKKQEDIKERSAKKVAPMNIQSMKSYPYQTTTPAVQGGLMFQPPGANTGPYMTTMPALPQYATHVQAPFVHPAPADIYSPIDDTSESRELIQSNAKAIAVTELYMSNLNTSSGIPNTICVAESNSGGSAMSSPSDSCLASAMDFTLVRRRSQEELDAGMQG</sequence>
<keyword evidence="2" id="KW-1185">Reference proteome</keyword>
<protein>
    <submittedName>
        <fullName evidence="1">Uncharacterized protein</fullName>
    </submittedName>
</protein>
<organism evidence="1 2">
    <name type="scientific">Naganishia friedmannii</name>
    <dbReference type="NCBI Taxonomy" id="89922"/>
    <lineage>
        <taxon>Eukaryota</taxon>
        <taxon>Fungi</taxon>
        <taxon>Dikarya</taxon>
        <taxon>Basidiomycota</taxon>
        <taxon>Agaricomycotina</taxon>
        <taxon>Tremellomycetes</taxon>
        <taxon>Filobasidiales</taxon>
        <taxon>Filobasidiaceae</taxon>
        <taxon>Naganishia</taxon>
    </lineage>
</organism>
<dbReference type="EMBL" id="JASBWT010000006">
    <property type="protein sequence ID" value="KAJ9103814.1"/>
    <property type="molecule type" value="Genomic_DNA"/>
</dbReference>
<comment type="caution">
    <text evidence="1">The sequence shown here is derived from an EMBL/GenBank/DDBJ whole genome shotgun (WGS) entry which is preliminary data.</text>
</comment>
<gene>
    <name evidence="1" type="ORF">QFC21_002276</name>
</gene>
<name>A0ACC2VXV3_9TREE</name>
<accession>A0ACC2VXV3</accession>
<evidence type="ECO:0000313" key="2">
    <source>
        <dbReference type="Proteomes" id="UP001227268"/>
    </source>
</evidence>
<evidence type="ECO:0000313" key="1">
    <source>
        <dbReference type="EMBL" id="KAJ9103814.1"/>
    </source>
</evidence>
<reference evidence="1" key="1">
    <citation type="submission" date="2023-04" db="EMBL/GenBank/DDBJ databases">
        <title>Draft Genome sequencing of Naganishia species isolated from polar environments using Oxford Nanopore Technology.</title>
        <authorList>
            <person name="Leo P."/>
            <person name="Venkateswaran K."/>
        </authorList>
    </citation>
    <scope>NUCLEOTIDE SEQUENCE</scope>
    <source>
        <strain evidence="1">MNA-CCFEE 5423</strain>
    </source>
</reference>